<reference evidence="2 3" key="1">
    <citation type="submission" date="2018-12" db="EMBL/GenBank/DDBJ databases">
        <title>Flammeovirga pectinis sp. nov., isolated from the gut of the Korean scallop, Patinopecten yessoensis.</title>
        <authorList>
            <person name="Bae J.-W."/>
            <person name="Jeong Y.-S."/>
            <person name="Kang W."/>
        </authorList>
    </citation>
    <scope>NUCLEOTIDE SEQUENCE [LARGE SCALE GENOMIC DNA]</scope>
    <source>
        <strain evidence="2 3">L12M1</strain>
    </source>
</reference>
<accession>A0A3S9PAC2</accession>
<evidence type="ECO:0000313" key="3">
    <source>
        <dbReference type="Proteomes" id="UP000267268"/>
    </source>
</evidence>
<name>A0A3S9PAC2_9BACT</name>
<keyword evidence="1" id="KW-0732">Signal</keyword>
<protein>
    <recommendedName>
        <fullName evidence="4">Lipoprotein</fullName>
    </recommendedName>
</protein>
<dbReference type="EMBL" id="CP034563">
    <property type="protein sequence ID" value="AZQ65148.1"/>
    <property type="molecule type" value="Genomic_DNA"/>
</dbReference>
<evidence type="ECO:0000313" key="2">
    <source>
        <dbReference type="EMBL" id="AZQ65148.1"/>
    </source>
</evidence>
<dbReference type="KEGG" id="fll:EI427_23330"/>
<evidence type="ECO:0008006" key="4">
    <source>
        <dbReference type="Google" id="ProtNLM"/>
    </source>
</evidence>
<sequence length="232" mass="26179">MMTNFTFLRVSSLFLFSFLLFGCSKDSLLDEDPIPEGNASLIINSVTSGNTPISSESFVLTDAQIGIDGIKFNAEDKPNNKYDFLGPYQCNIINGVSNPDLGYTILSPNLYTSLSMDIITNLEDSISNNSMCIIADGKYFPNGVNVYFFKFKTNAINSIDVVFDNILEVDNNNIHKLSIVFDFSLWFTNNEFKDAEVSDDKYILIDEEHNIELYNKVIERIRSSAHLLKIKL</sequence>
<gene>
    <name evidence="2" type="ORF">EI427_23330</name>
</gene>
<feature type="chain" id="PRO_5019429018" description="Lipoprotein" evidence="1">
    <location>
        <begin position="23"/>
        <end position="232"/>
    </location>
</feature>
<dbReference type="Proteomes" id="UP000267268">
    <property type="component" value="Chromosome 2"/>
</dbReference>
<dbReference type="RefSeq" id="WP_126619582.1">
    <property type="nucleotide sequence ID" value="NZ_CP034563.1"/>
</dbReference>
<proteinExistence type="predicted"/>
<keyword evidence="3" id="KW-1185">Reference proteome</keyword>
<organism evidence="2 3">
    <name type="scientific">Flammeovirga pectinis</name>
    <dbReference type="NCBI Taxonomy" id="2494373"/>
    <lineage>
        <taxon>Bacteria</taxon>
        <taxon>Pseudomonadati</taxon>
        <taxon>Bacteroidota</taxon>
        <taxon>Cytophagia</taxon>
        <taxon>Cytophagales</taxon>
        <taxon>Flammeovirgaceae</taxon>
        <taxon>Flammeovirga</taxon>
    </lineage>
</organism>
<dbReference type="AlphaFoldDB" id="A0A3S9PAC2"/>
<dbReference type="OrthoDB" id="9821881at2"/>
<evidence type="ECO:0000256" key="1">
    <source>
        <dbReference type="SAM" id="SignalP"/>
    </source>
</evidence>
<feature type="signal peptide" evidence="1">
    <location>
        <begin position="1"/>
        <end position="22"/>
    </location>
</feature>